<dbReference type="EMBL" id="JAHESE010000002">
    <property type="protein sequence ID" value="MBT1707566.1"/>
    <property type="molecule type" value="Genomic_DNA"/>
</dbReference>
<comment type="caution">
    <text evidence="8">The sequence shown here is derived from an EMBL/GenBank/DDBJ whole genome shotgun (WGS) entry which is preliminary data.</text>
</comment>
<keyword evidence="3" id="KW-0732">Signal</keyword>
<reference evidence="8 9" key="1">
    <citation type="submission" date="2021-05" db="EMBL/GenBank/DDBJ databases">
        <title>A Polyphasic approach of four new species of the genus Ohtaekwangia: Ohtaekwangia histidinii sp. nov., Ohtaekwangia cretensis sp. nov., Ohtaekwangia indiensis sp. nov., Ohtaekwangia reichenbachii sp. nov. from diverse environment.</title>
        <authorList>
            <person name="Octaviana S."/>
        </authorList>
    </citation>
    <scope>NUCLEOTIDE SEQUENCE [LARGE SCALE GENOMIC DNA]</scope>
    <source>
        <strain evidence="8 9">PWU5</strain>
    </source>
</reference>
<evidence type="ECO:0000256" key="3">
    <source>
        <dbReference type="ARBA" id="ARBA00022729"/>
    </source>
</evidence>
<dbReference type="Proteomes" id="UP001319080">
    <property type="component" value="Unassembled WGS sequence"/>
</dbReference>
<dbReference type="SUPFAM" id="SSF48452">
    <property type="entry name" value="TPR-like"/>
    <property type="match status" value="1"/>
</dbReference>
<dbReference type="Pfam" id="PF14322">
    <property type="entry name" value="SusD-like_3"/>
    <property type="match status" value="1"/>
</dbReference>
<sequence length="486" mass="55658">MKRYIIYYGASLILGVTLLTGCDKYLEENPDNRVDLNTTEKAAQLLTNAYSSGGYAFTEWMTDNVTYTNGTTKLPEHVQAYEWNVIFPVSQDTPTNFWETTYDAIAHANEVLAVINDLPGEKAQRDAVKGEALLTRAYGHFMLVNLFAKHYNATTADDDPGIPYPTAPERDFLVQYERLSVQEVYDIVEDDLLAGLKLVDATFYANSGKYHFTRDAALAFASRFYLYKGDWQKCVDYSTQMLGDNPDVFVKDIYGMLKESSNDDDFIRKYTAPTERSNLLMIRQVTNFPVNVGFWPDFNIYEYLFYINPFNSDDDARISSEGYPVYQRGDNGICVNKYEFLFERTSITSNVGTYYTIATAFHGEEVLLNRAEAYAQLNQINPALADLQILARKRYAPNVTLNTTTLRDYYGSSNNQLITLTYALEERQKEFIHEGLRWFDIKRYRYRVQHLLQDGGIITLEADDKRKVLQIPQAAIDVGGLTPNER</sequence>
<comment type="subcellular location">
    <subcellularLocation>
        <location evidence="1">Cell outer membrane</location>
    </subcellularLocation>
</comment>
<keyword evidence="5" id="KW-0998">Cell outer membrane</keyword>
<name>A0AAP2DUC1_9BACT</name>
<feature type="domain" description="SusD-like N-terminal" evidence="7">
    <location>
        <begin position="24"/>
        <end position="226"/>
    </location>
</feature>
<proteinExistence type="inferred from homology"/>
<organism evidence="8 9">
    <name type="scientific">Dawidia cretensis</name>
    <dbReference type="NCBI Taxonomy" id="2782350"/>
    <lineage>
        <taxon>Bacteria</taxon>
        <taxon>Pseudomonadati</taxon>
        <taxon>Bacteroidota</taxon>
        <taxon>Cytophagia</taxon>
        <taxon>Cytophagales</taxon>
        <taxon>Chryseotaleaceae</taxon>
        <taxon>Dawidia</taxon>
    </lineage>
</organism>
<evidence type="ECO:0000256" key="5">
    <source>
        <dbReference type="ARBA" id="ARBA00023237"/>
    </source>
</evidence>
<keyword evidence="9" id="KW-1185">Reference proteome</keyword>
<dbReference type="AlphaFoldDB" id="A0AAP2DUC1"/>
<dbReference type="Gene3D" id="1.25.40.390">
    <property type="match status" value="1"/>
</dbReference>
<evidence type="ECO:0000259" key="7">
    <source>
        <dbReference type="Pfam" id="PF14322"/>
    </source>
</evidence>
<evidence type="ECO:0000259" key="6">
    <source>
        <dbReference type="Pfam" id="PF07980"/>
    </source>
</evidence>
<dbReference type="InterPro" id="IPR011990">
    <property type="entry name" value="TPR-like_helical_dom_sf"/>
</dbReference>
<gene>
    <name evidence="8" type="ORF">KK062_05000</name>
</gene>
<dbReference type="GO" id="GO:0009279">
    <property type="term" value="C:cell outer membrane"/>
    <property type="evidence" value="ECO:0007669"/>
    <property type="project" value="UniProtKB-SubCell"/>
</dbReference>
<dbReference type="InterPro" id="IPR033985">
    <property type="entry name" value="SusD-like_N"/>
</dbReference>
<keyword evidence="4" id="KW-0472">Membrane</keyword>
<dbReference type="RefSeq" id="WP_254083152.1">
    <property type="nucleotide sequence ID" value="NZ_JAHESE010000002.1"/>
</dbReference>
<protein>
    <submittedName>
        <fullName evidence="8">RagB/SusD family nutrient uptake outer membrane protein</fullName>
    </submittedName>
</protein>
<dbReference type="Pfam" id="PF07980">
    <property type="entry name" value="SusD_RagB"/>
    <property type="match status" value="1"/>
</dbReference>
<evidence type="ECO:0000256" key="1">
    <source>
        <dbReference type="ARBA" id="ARBA00004442"/>
    </source>
</evidence>
<feature type="domain" description="RagB/SusD" evidence="6">
    <location>
        <begin position="365"/>
        <end position="453"/>
    </location>
</feature>
<evidence type="ECO:0000313" key="9">
    <source>
        <dbReference type="Proteomes" id="UP001319080"/>
    </source>
</evidence>
<evidence type="ECO:0000313" key="8">
    <source>
        <dbReference type="EMBL" id="MBT1707566.1"/>
    </source>
</evidence>
<accession>A0AAP2DUC1</accession>
<evidence type="ECO:0000256" key="4">
    <source>
        <dbReference type="ARBA" id="ARBA00023136"/>
    </source>
</evidence>
<comment type="similarity">
    <text evidence="2">Belongs to the SusD family.</text>
</comment>
<evidence type="ECO:0000256" key="2">
    <source>
        <dbReference type="ARBA" id="ARBA00006275"/>
    </source>
</evidence>
<dbReference type="PROSITE" id="PS51257">
    <property type="entry name" value="PROKAR_LIPOPROTEIN"/>
    <property type="match status" value="1"/>
</dbReference>
<dbReference type="InterPro" id="IPR012944">
    <property type="entry name" value="SusD_RagB_dom"/>
</dbReference>